<reference evidence="1 2" key="1">
    <citation type="submission" date="2017-08" db="EMBL/GenBank/DDBJ databases">
        <title>Infants hospitalized years apart are colonized by the same room-sourced microbial strains.</title>
        <authorList>
            <person name="Brooks B."/>
            <person name="Olm M.R."/>
            <person name="Firek B.A."/>
            <person name="Baker R."/>
            <person name="Thomas B.C."/>
            <person name="Morowitz M.J."/>
            <person name="Banfield J.F."/>
        </authorList>
    </citation>
    <scope>NUCLEOTIDE SEQUENCE [LARGE SCALE GENOMIC DNA]</scope>
    <source>
        <strain evidence="1">S2_003_000_R2_14</strain>
    </source>
</reference>
<evidence type="ECO:0000313" key="1">
    <source>
        <dbReference type="EMBL" id="PZR18463.1"/>
    </source>
</evidence>
<dbReference type="AlphaFoldDB" id="A0A2W5TZ14"/>
<name>A0A2W5TZ14_9BACT</name>
<dbReference type="EMBL" id="QFQP01000001">
    <property type="protein sequence ID" value="PZR18463.1"/>
    <property type="molecule type" value="Genomic_DNA"/>
</dbReference>
<evidence type="ECO:0000313" key="2">
    <source>
        <dbReference type="Proteomes" id="UP000249061"/>
    </source>
</evidence>
<comment type="caution">
    <text evidence="1">The sequence shown here is derived from an EMBL/GenBank/DDBJ whole genome shotgun (WGS) entry which is preliminary data.</text>
</comment>
<sequence>MSDGGLIRVALEQRTYLLLDDDTYWHRAEDPSVEPYSYRRGLDGSVVQRLEYFTVYSATQSGWISLRHWGTWDGELYEVIGPDGGVWPREGTNGYIVDFNEDGIGIGPTFPRKAIRVWRDGKEQINDYVAGACAPLDINESNVIVGERVDPAIRATVFWGKQYNEAVVPVGDRSTFWKINNSNVAVGLAQEENRATRAIGWGIAWARGRTVLLDDLMRDAGIDCIIQSATDINDSNQVVGVANCGDGGSNYYSTYRMRLGVAFD</sequence>
<dbReference type="Proteomes" id="UP000249061">
    <property type="component" value="Unassembled WGS sequence"/>
</dbReference>
<accession>A0A2W5TZ14</accession>
<protein>
    <submittedName>
        <fullName evidence="1">Uncharacterized protein</fullName>
    </submittedName>
</protein>
<gene>
    <name evidence="1" type="ORF">DI536_00855</name>
</gene>
<organism evidence="1 2">
    <name type="scientific">Archangium gephyra</name>
    <dbReference type="NCBI Taxonomy" id="48"/>
    <lineage>
        <taxon>Bacteria</taxon>
        <taxon>Pseudomonadati</taxon>
        <taxon>Myxococcota</taxon>
        <taxon>Myxococcia</taxon>
        <taxon>Myxococcales</taxon>
        <taxon>Cystobacterineae</taxon>
        <taxon>Archangiaceae</taxon>
        <taxon>Archangium</taxon>
    </lineage>
</organism>
<proteinExistence type="predicted"/>